<evidence type="ECO:0000256" key="8">
    <source>
        <dbReference type="ARBA" id="ARBA00071622"/>
    </source>
</evidence>
<dbReference type="PANTHER" id="PTHR24006:SF842">
    <property type="entry name" value="UBIQUITIN CARBOXYL-TERMINAL HYDROLASE 40"/>
    <property type="match status" value="1"/>
</dbReference>
<reference evidence="15 16" key="2">
    <citation type="journal article" date="2021" name="J. Hered.">
        <title>Feather Gene Expression Elucidates the Developmental Basis of Plumage Iridescence in African Starlings.</title>
        <authorList>
            <person name="Rubenstein D.R."/>
            <person name="Corvelo A."/>
            <person name="MacManes M.D."/>
            <person name="Maia R."/>
            <person name="Narzisi G."/>
            <person name="Rousaki A."/>
            <person name="Vandenabeele P."/>
            <person name="Shawkey M.D."/>
            <person name="Solomon J."/>
        </authorList>
    </citation>
    <scope>NUCLEOTIDE SEQUENCE [LARGE SCALE GENOMIC DNA]</scope>
    <source>
        <strain evidence="15">SS15</strain>
    </source>
</reference>
<dbReference type="PROSITE" id="PS00973">
    <property type="entry name" value="USP_2"/>
    <property type="match status" value="1"/>
</dbReference>
<protein>
    <recommendedName>
        <fullName evidence="8">Ubiquitin carboxyl-terminal hydrolase 40</fullName>
        <ecNumber evidence="3">3.4.19.12</ecNumber>
    </recommendedName>
    <alternativeName>
        <fullName evidence="11">Deubiquitinating enzyme 40</fullName>
    </alternativeName>
    <alternativeName>
        <fullName evidence="9">Ubiquitin thioesterase 40</fullName>
    </alternativeName>
    <alternativeName>
        <fullName evidence="10">Ubiquitin-specific-processing protease 40</fullName>
    </alternativeName>
</protein>
<dbReference type="GO" id="GO:0006508">
    <property type="term" value="P:proteolysis"/>
    <property type="evidence" value="ECO:0007669"/>
    <property type="project" value="UniProtKB-KW"/>
</dbReference>
<dbReference type="FunFam" id="3.90.70.10:FF:000101">
    <property type="entry name" value="Ubiquitin specific peptidase 40"/>
    <property type="match status" value="1"/>
</dbReference>
<dbReference type="InterPro" id="IPR028889">
    <property type="entry name" value="USP"/>
</dbReference>
<dbReference type="FunFam" id="3.90.70.10:FF:000043">
    <property type="entry name" value="Ubiquitin carboxyl-terminal hydrolase 40"/>
    <property type="match status" value="1"/>
</dbReference>
<evidence type="ECO:0000256" key="5">
    <source>
        <dbReference type="ARBA" id="ARBA00022786"/>
    </source>
</evidence>
<dbReference type="EMBL" id="JADDUC020000008">
    <property type="protein sequence ID" value="KAI1236954.1"/>
    <property type="molecule type" value="Genomic_DNA"/>
</dbReference>
<evidence type="ECO:0000256" key="11">
    <source>
        <dbReference type="ARBA" id="ARBA00082203"/>
    </source>
</evidence>
<dbReference type="SUPFAM" id="SSF54001">
    <property type="entry name" value="Cysteine proteinases"/>
    <property type="match status" value="1"/>
</dbReference>
<gene>
    <name evidence="15" type="ORF">IHE44_0014172</name>
    <name evidence="14" type="ORF">IHE44_006136</name>
</gene>
<dbReference type="EC" id="3.4.19.12" evidence="3"/>
<dbReference type="InterPro" id="IPR050164">
    <property type="entry name" value="Peptidase_C19"/>
</dbReference>
<dbReference type="EMBL" id="JADDUC010000229">
    <property type="protein sequence ID" value="KAG0115368.1"/>
    <property type="molecule type" value="Genomic_DNA"/>
</dbReference>
<evidence type="ECO:0000256" key="12">
    <source>
        <dbReference type="SAM" id="MobiDB-lite"/>
    </source>
</evidence>
<dbReference type="Gene3D" id="3.90.70.10">
    <property type="entry name" value="Cysteine proteinases"/>
    <property type="match status" value="3"/>
</dbReference>
<dbReference type="InterPro" id="IPR038765">
    <property type="entry name" value="Papain-like_cys_pep_sf"/>
</dbReference>
<evidence type="ECO:0000313" key="16">
    <source>
        <dbReference type="Proteomes" id="UP000618051"/>
    </source>
</evidence>
<keyword evidence="6 14" id="KW-0378">Hydrolase</keyword>
<feature type="compositionally biased region" description="Polar residues" evidence="12">
    <location>
        <begin position="402"/>
        <end position="420"/>
    </location>
</feature>
<comment type="catalytic activity">
    <reaction evidence="1">
        <text>Thiol-dependent hydrolysis of ester, thioester, amide, peptide and isopeptide bonds formed by the C-terminal Gly of ubiquitin (a 76-residue protein attached to proteins as an intracellular targeting signal).</text>
        <dbReference type="EC" id="3.4.19.12"/>
    </reaction>
</comment>
<reference evidence="14" key="1">
    <citation type="submission" date="2020-10" db="EMBL/GenBank/DDBJ databases">
        <title>Feather gene expression reveals the developmental basis of iridescence in African starlings.</title>
        <authorList>
            <person name="Rubenstein D.R."/>
        </authorList>
    </citation>
    <scope>NUCLEOTIDE SEQUENCE</scope>
    <source>
        <strain evidence="14">SS15</strain>
        <tissue evidence="14">Liver</tissue>
    </source>
</reference>
<evidence type="ECO:0000256" key="10">
    <source>
        <dbReference type="ARBA" id="ARBA00078954"/>
    </source>
</evidence>
<evidence type="ECO:0000256" key="2">
    <source>
        <dbReference type="ARBA" id="ARBA00009085"/>
    </source>
</evidence>
<feature type="region of interest" description="Disordered" evidence="12">
    <location>
        <begin position="17"/>
        <end position="41"/>
    </location>
</feature>
<dbReference type="Proteomes" id="UP000618051">
    <property type="component" value="Unassembled WGS sequence"/>
</dbReference>
<reference evidence="15" key="3">
    <citation type="submission" date="2022-01" db="EMBL/GenBank/DDBJ databases">
        <authorList>
            <person name="Rubenstein D.R."/>
        </authorList>
    </citation>
    <scope>NUCLEOTIDE SEQUENCE</scope>
    <source>
        <strain evidence="15">SS15</strain>
        <tissue evidence="15">Liver</tissue>
    </source>
</reference>
<evidence type="ECO:0000256" key="4">
    <source>
        <dbReference type="ARBA" id="ARBA00022670"/>
    </source>
</evidence>
<evidence type="ECO:0000313" key="15">
    <source>
        <dbReference type="EMBL" id="KAI1236954.1"/>
    </source>
</evidence>
<comment type="similarity">
    <text evidence="2">Belongs to the peptidase C19 family.</text>
</comment>
<evidence type="ECO:0000256" key="9">
    <source>
        <dbReference type="ARBA" id="ARBA00075197"/>
    </source>
</evidence>
<dbReference type="PROSITE" id="PS50235">
    <property type="entry name" value="USP_3"/>
    <property type="match status" value="1"/>
</dbReference>
<dbReference type="OrthoDB" id="289038at2759"/>
<feature type="domain" description="USP" evidence="13">
    <location>
        <begin position="41"/>
        <end position="468"/>
    </location>
</feature>
<name>A0A835TRX2_9PASS</name>
<organism evidence="14">
    <name type="scientific">Lamprotornis superbus</name>
    <dbReference type="NCBI Taxonomy" id="245042"/>
    <lineage>
        <taxon>Eukaryota</taxon>
        <taxon>Metazoa</taxon>
        <taxon>Chordata</taxon>
        <taxon>Craniata</taxon>
        <taxon>Vertebrata</taxon>
        <taxon>Euteleostomi</taxon>
        <taxon>Archelosauria</taxon>
        <taxon>Archosauria</taxon>
        <taxon>Dinosauria</taxon>
        <taxon>Saurischia</taxon>
        <taxon>Theropoda</taxon>
        <taxon>Coelurosauria</taxon>
        <taxon>Aves</taxon>
        <taxon>Neognathae</taxon>
        <taxon>Neoaves</taxon>
        <taxon>Telluraves</taxon>
        <taxon>Australaves</taxon>
        <taxon>Passeriformes</taxon>
        <taxon>Sturnidae</taxon>
        <taxon>Lamprotornis</taxon>
    </lineage>
</organism>
<evidence type="ECO:0000313" key="14">
    <source>
        <dbReference type="EMBL" id="KAG0115368.1"/>
    </source>
</evidence>
<proteinExistence type="inferred from homology"/>
<comment type="caution">
    <text evidence="14">The sequence shown here is derived from an EMBL/GenBank/DDBJ whole genome shotgun (WGS) entry which is preliminary data.</text>
</comment>
<feature type="non-terminal residue" evidence="14">
    <location>
        <position position="1"/>
    </location>
</feature>
<evidence type="ECO:0000259" key="13">
    <source>
        <dbReference type="PROSITE" id="PS50235"/>
    </source>
</evidence>
<dbReference type="InterPro" id="IPR057763">
    <property type="entry name" value="UBL_USP40"/>
</dbReference>
<dbReference type="GO" id="GO:0004843">
    <property type="term" value="F:cysteine-type deubiquitinase activity"/>
    <property type="evidence" value="ECO:0007669"/>
    <property type="project" value="UniProtKB-EC"/>
</dbReference>
<keyword evidence="16" id="KW-1185">Reference proteome</keyword>
<dbReference type="PANTHER" id="PTHR24006">
    <property type="entry name" value="UBIQUITIN CARBOXYL-TERMINAL HYDROLASE"/>
    <property type="match status" value="1"/>
</dbReference>
<evidence type="ECO:0000256" key="1">
    <source>
        <dbReference type="ARBA" id="ARBA00000707"/>
    </source>
</evidence>
<keyword evidence="7" id="KW-0788">Thiol protease</keyword>
<dbReference type="Pfam" id="PF25822">
    <property type="entry name" value="UBL_USP40"/>
    <property type="match status" value="1"/>
</dbReference>
<dbReference type="InterPro" id="IPR018200">
    <property type="entry name" value="USP_CS"/>
</dbReference>
<dbReference type="GO" id="GO:0016579">
    <property type="term" value="P:protein deubiquitination"/>
    <property type="evidence" value="ECO:0007669"/>
    <property type="project" value="InterPro"/>
</dbReference>
<dbReference type="GO" id="GO:0005634">
    <property type="term" value="C:nucleus"/>
    <property type="evidence" value="ECO:0007669"/>
    <property type="project" value="TreeGrafter"/>
</dbReference>
<evidence type="ECO:0000256" key="6">
    <source>
        <dbReference type="ARBA" id="ARBA00022801"/>
    </source>
</evidence>
<dbReference type="Pfam" id="PF00443">
    <property type="entry name" value="UCH"/>
    <property type="match status" value="1"/>
</dbReference>
<dbReference type="PROSITE" id="PS00972">
    <property type="entry name" value="USP_1"/>
    <property type="match status" value="1"/>
</dbReference>
<sequence>MFGDLFEEDFSFISNNHCGKGKKSKPRESEPPAPRDFTNLSGIKNQGGTCYLNSLLQTLLFTPEFREALFSLGPEELGTLDDSRKPDAKVVRIIPLQLQRLFAQLLLLDQQAASTTDLTESFGWSSHEEMRQHDVQELNRILFSALETSLVGTSGHDLINRLYHGIVVNQIVCKECKNISERQEDFLDLTVAVKGVAGLEEALWNMYSAKLRKLPPFLTISLLRFNFDFEKCERYKETSCYTFPIQINLRPFCEQTEMDDSEYMYELFSVIIHKGGCYGGHYHVYIRDVDELGNWQLQEEEGGLIKEKVLRDTENAKETENPLAVLKGILSEEEAKQIAVDQLGQKLLEKKGVSWNKKYRKQYGALRKYLQNHPQIFQLSPDGNKVGLKETHKLLIKLDSHGQNLQSPSQKNDVQWNCEKSPSRPGAASAGCHWFDLNDSKVQPIKEKDIEKQFQGKESAYMLFYRKAQLKRPPEAHGNPRYQIPEHLLNEMNAANTELQKKRAECDSANNGIDLHLHLSCCYKFHNGALHPALSWKESVVDLTIDRRKTLGDLRQAVFQMLESWEGDMVLSMAKPLPAGLHLYQVLDGDELTLDGIGLADGADIFVWNGKEVGGTKVLTGPEHEPVVLNVLRLAEHNEGSKGQHFSEAQLVFSCSTSLEQLHSALAPAGGIILKNGSGADTEAKNWEVFHEEDMKETVRSVGLRDGCSVLILDSHDQSFVNVASGNLTAFTYDISWLQVKNFCGVEEEEKHVKITATIETVMSDIKMRAIRELQLEEELANESCLRPVSGNGKLLSPVPEDYTVKEAELKMGSLLGLCRGKAPTSTQLFLYFMVGSDQNCSPEMEIVVEETASVRECLSLMLEKSGLSGDSWHLRRLDWCYEAGEALSQENATLKELNVCRGDTLVITEGKLPEKGFLKIPIWWLKPSSHKKHGEHAQDQVNGITWKMEALQVSAAAAPAEPIHPGLDLCYAGRVEIAGEASLEDLKMQLAAKVNDQALTLPCCQEQVVPLPSFLRAWTVDSKRPGKLLRDNKRRLSPQELLLRVQMGIPGERDYFDSRDLVWDISKECTTWALRQRVASHYCLPVDKIEIAKYFPERFEWLPISSWVRSGLTESNSCWRGACVGLGCRSLGIEFKENSKLFCFDFVQTQQISKRKRRKKQESLQSAPYHLKDGDIIGVKNLLLDDTKDFSTVRDDMGKEKQRQLALEKRKSRQERVQDPFFPEEKLPMKPRKPEVALSINFFPSLMTEVATDTRICFSLFISKPKSVGAGVSPKNEGNVEISERSVGNWLKKSKSGTCQDNSAGAPELFGADALHKGQFNVLTHLNPKIPVFCPRGGQQMCSWEPGFTVGIRGADSKGLCSHFLWFLLESWTELSLPLLNKSGLSLRTPSLEKLKCKFQCNVAAPALNQSWIISNVGSKCFFFFLKTLVGHSTMTEFMENGAGERKHLLDTESLLLAWSWLRALSTGAALFCPVFPVTEEGREGSSIRTQSHSGALDLQKALEFFFIRILISYLDCILPDECGAEFIAFPRGLAGFSGILGRSPSHEGDHLLPSLLAPFETSSDAFGCGSCQHLLIFPGSPDSGDCLGTSAAVGWGGKGKIHFCRAPAGRSP</sequence>
<feature type="region of interest" description="Disordered" evidence="12">
    <location>
        <begin position="402"/>
        <end position="422"/>
    </location>
</feature>
<evidence type="ECO:0000256" key="7">
    <source>
        <dbReference type="ARBA" id="ARBA00022807"/>
    </source>
</evidence>
<evidence type="ECO:0000256" key="3">
    <source>
        <dbReference type="ARBA" id="ARBA00012759"/>
    </source>
</evidence>
<dbReference type="InterPro" id="IPR001394">
    <property type="entry name" value="Peptidase_C19_UCH"/>
</dbReference>
<accession>A0A835TRX2</accession>
<dbReference type="GO" id="GO:0005829">
    <property type="term" value="C:cytosol"/>
    <property type="evidence" value="ECO:0007669"/>
    <property type="project" value="TreeGrafter"/>
</dbReference>
<keyword evidence="4" id="KW-0645">Protease</keyword>
<keyword evidence="5" id="KW-0833">Ubl conjugation pathway</keyword>